<feature type="transmembrane region" description="Helical" evidence="7">
    <location>
        <begin position="233"/>
        <end position="255"/>
    </location>
</feature>
<comment type="caution">
    <text evidence="9">The sequence shown here is derived from an EMBL/GenBank/DDBJ whole genome shotgun (WGS) entry which is preliminary data.</text>
</comment>
<evidence type="ECO:0000256" key="5">
    <source>
        <dbReference type="ARBA" id="ARBA00022989"/>
    </source>
</evidence>
<protein>
    <submittedName>
        <fullName evidence="9">MFS transporter</fullName>
    </submittedName>
</protein>
<dbReference type="PROSITE" id="PS50850">
    <property type="entry name" value="MFS"/>
    <property type="match status" value="1"/>
</dbReference>
<organism evidence="9 10">
    <name type="scientific">Paenibacillus lacisoli</name>
    <dbReference type="NCBI Taxonomy" id="3064525"/>
    <lineage>
        <taxon>Bacteria</taxon>
        <taxon>Bacillati</taxon>
        <taxon>Bacillota</taxon>
        <taxon>Bacilli</taxon>
        <taxon>Bacillales</taxon>
        <taxon>Paenibacillaceae</taxon>
        <taxon>Paenibacillus</taxon>
    </lineage>
</organism>
<evidence type="ECO:0000256" key="4">
    <source>
        <dbReference type="ARBA" id="ARBA00022692"/>
    </source>
</evidence>
<dbReference type="Gene3D" id="1.20.1250.20">
    <property type="entry name" value="MFS general substrate transporter like domains"/>
    <property type="match status" value="1"/>
</dbReference>
<feature type="transmembrane region" description="Helical" evidence="7">
    <location>
        <begin position="371"/>
        <end position="394"/>
    </location>
</feature>
<comment type="subcellular location">
    <subcellularLocation>
        <location evidence="1">Cell membrane</location>
        <topology evidence="1">Multi-pass membrane protein</topology>
    </subcellularLocation>
</comment>
<feature type="transmembrane region" description="Helical" evidence="7">
    <location>
        <begin position="335"/>
        <end position="359"/>
    </location>
</feature>
<name>A0ABT9CG93_9BACL</name>
<evidence type="ECO:0000313" key="9">
    <source>
        <dbReference type="EMBL" id="MDO7908272.1"/>
    </source>
</evidence>
<evidence type="ECO:0000256" key="2">
    <source>
        <dbReference type="ARBA" id="ARBA00022448"/>
    </source>
</evidence>
<feature type="transmembrane region" description="Helical" evidence="7">
    <location>
        <begin position="306"/>
        <end position="323"/>
    </location>
</feature>
<feature type="transmembrane region" description="Helical" evidence="7">
    <location>
        <begin position="275"/>
        <end position="294"/>
    </location>
</feature>
<reference evidence="9 10" key="1">
    <citation type="submission" date="2023-07" db="EMBL/GenBank/DDBJ databases">
        <title>Paenibacillus sp. JX-17 nov. isolated from soil.</title>
        <authorList>
            <person name="Wan Y."/>
            <person name="Liu B."/>
        </authorList>
    </citation>
    <scope>NUCLEOTIDE SEQUENCE [LARGE SCALE GENOMIC DNA]</scope>
    <source>
        <strain evidence="9 10">JX-17</strain>
    </source>
</reference>
<dbReference type="Proteomes" id="UP001240171">
    <property type="component" value="Unassembled WGS sequence"/>
</dbReference>
<feature type="transmembrane region" description="Helical" evidence="7">
    <location>
        <begin position="98"/>
        <end position="119"/>
    </location>
</feature>
<keyword evidence="2" id="KW-0813">Transport</keyword>
<dbReference type="InterPro" id="IPR011701">
    <property type="entry name" value="MFS"/>
</dbReference>
<proteinExistence type="predicted"/>
<sequence>MMERKAAAEERTPGGSLLRNRAFVSLMLAQMTSNIGGWLYLLALLTLLGIRWQATPWEITMVTLCSALPFLVGGPFAGALADRMDRKKLMIGSDAVRAVLVIGLVFAVHLWQVYLILIVKGVFDILFSPAKSGKLKEVVPDEQIQQAVSISSFIEQGAKIAGPAIGGVLVGLMGIQGCFIFNAVTFVISGLLLFGIPGGKVTAGAGAAESSQNRGRPERERSFLAETGAGIRYLIQIPLLGYGTLLLSIVLLVLQLADSQTIVLFRDIPGIREDLLGWCITASGVGTLMAAALTGRWKGISHLGKMGIGAALMGLIFGLIGPISTTVTAGTGTTVMMILGFLLAGMGGGFSFIPFQVILQERTPVHMTGRVFGTVNSLTSASSIIGPVLGGLFVTAYGTAYAFAITGAALFVLSVVVLMTRAGIERKDAGFQVQKTAEVEQAVS</sequence>
<gene>
    <name evidence="9" type="ORF">Q5741_17865</name>
</gene>
<feature type="transmembrane region" description="Helical" evidence="7">
    <location>
        <begin position="21"/>
        <end position="47"/>
    </location>
</feature>
<feature type="transmembrane region" description="Helical" evidence="7">
    <location>
        <begin position="168"/>
        <end position="194"/>
    </location>
</feature>
<evidence type="ECO:0000313" key="10">
    <source>
        <dbReference type="Proteomes" id="UP001240171"/>
    </source>
</evidence>
<feature type="transmembrane region" description="Helical" evidence="7">
    <location>
        <begin position="400"/>
        <end position="419"/>
    </location>
</feature>
<dbReference type="Pfam" id="PF07690">
    <property type="entry name" value="MFS_1"/>
    <property type="match status" value="1"/>
</dbReference>
<dbReference type="InterPro" id="IPR020846">
    <property type="entry name" value="MFS_dom"/>
</dbReference>
<keyword evidence="10" id="KW-1185">Reference proteome</keyword>
<evidence type="ECO:0000256" key="3">
    <source>
        <dbReference type="ARBA" id="ARBA00022475"/>
    </source>
</evidence>
<feature type="transmembrane region" description="Helical" evidence="7">
    <location>
        <begin position="59"/>
        <end position="77"/>
    </location>
</feature>
<evidence type="ECO:0000259" key="8">
    <source>
        <dbReference type="PROSITE" id="PS50850"/>
    </source>
</evidence>
<dbReference type="RefSeq" id="WP_305025492.1">
    <property type="nucleotide sequence ID" value="NZ_JAUQTB010000014.1"/>
</dbReference>
<dbReference type="CDD" id="cd06173">
    <property type="entry name" value="MFS_MefA_like"/>
    <property type="match status" value="1"/>
</dbReference>
<keyword evidence="4 7" id="KW-0812">Transmembrane</keyword>
<feature type="domain" description="Major facilitator superfamily (MFS) profile" evidence="8">
    <location>
        <begin position="22"/>
        <end position="425"/>
    </location>
</feature>
<dbReference type="InterPro" id="IPR022324">
    <property type="entry name" value="Bacilysin_exporter_BacE_put"/>
</dbReference>
<keyword evidence="5 7" id="KW-1133">Transmembrane helix</keyword>
<dbReference type="PRINTS" id="PR01988">
    <property type="entry name" value="EXPORTERBACE"/>
</dbReference>
<dbReference type="PANTHER" id="PTHR43266:SF2">
    <property type="entry name" value="MAJOR FACILITATOR SUPERFAMILY (MFS) PROFILE DOMAIN-CONTAINING PROTEIN"/>
    <property type="match status" value="1"/>
</dbReference>
<dbReference type="InterPro" id="IPR036259">
    <property type="entry name" value="MFS_trans_sf"/>
</dbReference>
<dbReference type="PANTHER" id="PTHR43266">
    <property type="entry name" value="MACROLIDE-EFFLUX PROTEIN"/>
    <property type="match status" value="1"/>
</dbReference>
<evidence type="ECO:0000256" key="6">
    <source>
        <dbReference type="ARBA" id="ARBA00023136"/>
    </source>
</evidence>
<keyword evidence="6 7" id="KW-0472">Membrane</keyword>
<dbReference type="EMBL" id="JAUQTB010000014">
    <property type="protein sequence ID" value="MDO7908272.1"/>
    <property type="molecule type" value="Genomic_DNA"/>
</dbReference>
<evidence type="ECO:0000256" key="7">
    <source>
        <dbReference type="SAM" id="Phobius"/>
    </source>
</evidence>
<keyword evidence="3" id="KW-1003">Cell membrane</keyword>
<dbReference type="SUPFAM" id="SSF103473">
    <property type="entry name" value="MFS general substrate transporter"/>
    <property type="match status" value="1"/>
</dbReference>
<accession>A0ABT9CG93</accession>
<evidence type="ECO:0000256" key="1">
    <source>
        <dbReference type="ARBA" id="ARBA00004651"/>
    </source>
</evidence>